<dbReference type="InterPro" id="IPR036388">
    <property type="entry name" value="WH-like_DNA-bd_sf"/>
</dbReference>
<organism evidence="5 6">
    <name type="scientific">Microbacterium aurum</name>
    <dbReference type="NCBI Taxonomy" id="36805"/>
    <lineage>
        <taxon>Bacteria</taxon>
        <taxon>Bacillati</taxon>
        <taxon>Actinomycetota</taxon>
        <taxon>Actinomycetes</taxon>
        <taxon>Micrococcales</taxon>
        <taxon>Microbacteriaceae</taxon>
        <taxon>Microbacterium</taxon>
    </lineage>
</organism>
<evidence type="ECO:0000256" key="1">
    <source>
        <dbReference type="ARBA" id="ARBA00023015"/>
    </source>
</evidence>
<dbReference type="InterPro" id="IPR002577">
    <property type="entry name" value="HTH_HxlR"/>
</dbReference>
<dbReference type="AlphaFoldDB" id="A0A1P8U466"/>
<evidence type="ECO:0000313" key="5">
    <source>
        <dbReference type="EMBL" id="APZ32904.1"/>
    </source>
</evidence>
<dbReference type="STRING" id="36805.BOH66_00225"/>
<dbReference type="InterPro" id="IPR036390">
    <property type="entry name" value="WH_DNA-bd_sf"/>
</dbReference>
<dbReference type="Pfam" id="PF01638">
    <property type="entry name" value="HxlR"/>
    <property type="match status" value="1"/>
</dbReference>
<protein>
    <recommendedName>
        <fullName evidence="4">HTH hxlR-type domain-containing protein</fullName>
    </recommendedName>
</protein>
<evidence type="ECO:0000259" key="4">
    <source>
        <dbReference type="PROSITE" id="PS51118"/>
    </source>
</evidence>
<dbReference type="SUPFAM" id="SSF46785">
    <property type="entry name" value="Winged helix' DNA-binding domain"/>
    <property type="match status" value="1"/>
</dbReference>
<name>A0A1P8U466_9MICO</name>
<keyword evidence="1" id="KW-0805">Transcription regulation</keyword>
<proteinExistence type="predicted"/>
<keyword evidence="6" id="KW-1185">Reference proteome</keyword>
<sequence>MPIKKTYAEHGDACASAHGIELIGDVWTYPILRELFLGPKRFSELSLLLHGVTPAVLTARLRDLDTRGLVQRLDTTSPAGGSIYQLTSWGHELERPLEGIARWAQSSPTWDPSGGLTPDAAVLAMKTMAAGLTSPGSTLEFDLTLFDSRCTRPQDYTYRVKLDGTGLLVVRESTVIDDADLRCDSTLWANQLFDPNCPIIGTSKDSAGPVGRFVAVYQASLQSVEN</sequence>
<dbReference type="KEGG" id="maur:BOH66_00225"/>
<dbReference type="OrthoDB" id="9792527at2"/>
<evidence type="ECO:0000313" key="6">
    <source>
        <dbReference type="Proteomes" id="UP000187185"/>
    </source>
</evidence>
<dbReference type="RefSeq" id="WP_076688265.1">
    <property type="nucleotide sequence ID" value="NZ_CP018762.1"/>
</dbReference>
<dbReference type="PROSITE" id="PS51118">
    <property type="entry name" value="HTH_HXLR"/>
    <property type="match status" value="1"/>
</dbReference>
<evidence type="ECO:0000256" key="3">
    <source>
        <dbReference type="ARBA" id="ARBA00023163"/>
    </source>
</evidence>
<accession>A0A1P8U466</accession>
<gene>
    <name evidence="5" type="ORF">BOH66_00225</name>
</gene>
<reference evidence="5 6" key="1">
    <citation type="submission" date="2016-12" db="EMBL/GenBank/DDBJ databases">
        <title>Complete genome sequence of Microbacterium aurum KACC 15219.</title>
        <authorList>
            <person name="Jung Y."/>
            <person name="Shin J.-H."/>
            <person name="Lee Y.-J."/>
            <person name="Yi H."/>
            <person name="Bahn Y.-S."/>
            <person name="Kim J.F."/>
            <person name="Lee D.-W."/>
        </authorList>
    </citation>
    <scope>NUCLEOTIDE SEQUENCE [LARGE SCALE GENOMIC DNA]</scope>
    <source>
        <strain evidence="5 6">KACC 15219</strain>
    </source>
</reference>
<feature type="domain" description="HTH hxlR-type" evidence="4">
    <location>
        <begin position="14"/>
        <end position="112"/>
    </location>
</feature>
<dbReference type="EMBL" id="CP018762">
    <property type="protein sequence ID" value="APZ32904.1"/>
    <property type="molecule type" value="Genomic_DNA"/>
</dbReference>
<dbReference type="GO" id="GO:0003677">
    <property type="term" value="F:DNA binding"/>
    <property type="evidence" value="ECO:0007669"/>
    <property type="project" value="UniProtKB-KW"/>
</dbReference>
<dbReference type="PANTHER" id="PTHR33204:SF18">
    <property type="entry name" value="TRANSCRIPTIONAL REGULATORY PROTEIN"/>
    <property type="match status" value="1"/>
</dbReference>
<keyword evidence="3" id="KW-0804">Transcription</keyword>
<dbReference type="Gene3D" id="1.10.10.10">
    <property type="entry name" value="Winged helix-like DNA-binding domain superfamily/Winged helix DNA-binding domain"/>
    <property type="match status" value="1"/>
</dbReference>
<evidence type="ECO:0000256" key="2">
    <source>
        <dbReference type="ARBA" id="ARBA00023125"/>
    </source>
</evidence>
<dbReference type="Proteomes" id="UP000187185">
    <property type="component" value="Chromosome"/>
</dbReference>
<dbReference type="PANTHER" id="PTHR33204">
    <property type="entry name" value="TRANSCRIPTIONAL REGULATOR, MARR FAMILY"/>
    <property type="match status" value="1"/>
</dbReference>
<keyword evidence="2" id="KW-0238">DNA-binding</keyword>